<feature type="compositionally biased region" description="Polar residues" evidence="1">
    <location>
        <begin position="24"/>
        <end position="35"/>
    </location>
</feature>
<evidence type="ECO:0000313" key="3">
    <source>
        <dbReference type="Proteomes" id="UP000054270"/>
    </source>
</evidence>
<feature type="compositionally biased region" description="Basic residues" evidence="1">
    <location>
        <begin position="132"/>
        <end position="142"/>
    </location>
</feature>
<dbReference type="Proteomes" id="UP000054270">
    <property type="component" value="Unassembled WGS sequence"/>
</dbReference>
<feature type="region of interest" description="Disordered" evidence="1">
    <location>
        <begin position="126"/>
        <end position="202"/>
    </location>
</feature>
<organism evidence="2 3">
    <name type="scientific">Hypholoma sublateritium (strain FD-334 SS-4)</name>
    <dbReference type="NCBI Taxonomy" id="945553"/>
    <lineage>
        <taxon>Eukaryota</taxon>
        <taxon>Fungi</taxon>
        <taxon>Dikarya</taxon>
        <taxon>Basidiomycota</taxon>
        <taxon>Agaricomycotina</taxon>
        <taxon>Agaricomycetes</taxon>
        <taxon>Agaricomycetidae</taxon>
        <taxon>Agaricales</taxon>
        <taxon>Agaricineae</taxon>
        <taxon>Strophariaceae</taxon>
        <taxon>Hypholoma</taxon>
    </lineage>
</organism>
<name>A0A0D2MLT5_HYPSF</name>
<feature type="region of interest" description="Disordered" evidence="1">
    <location>
        <begin position="214"/>
        <end position="270"/>
    </location>
</feature>
<reference evidence="3" key="1">
    <citation type="submission" date="2014-04" db="EMBL/GenBank/DDBJ databases">
        <title>Evolutionary Origins and Diversification of the Mycorrhizal Mutualists.</title>
        <authorList>
            <consortium name="DOE Joint Genome Institute"/>
            <consortium name="Mycorrhizal Genomics Consortium"/>
            <person name="Kohler A."/>
            <person name="Kuo A."/>
            <person name="Nagy L.G."/>
            <person name="Floudas D."/>
            <person name="Copeland A."/>
            <person name="Barry K.W."/>
            <person name="Cichocki N."/>
            <person name="Veneault-Fourrey C."/>
            <person name="LaButti K."/>
            <person name="Lindquist E.A."/>
            <person name="Lipzen A."/>
            <person name="Lundell T."/>
            <person name="Morin E."/>
            <person name="Murat C."/>
            <person name="Riley R."/>
            <person name="Ohm R."/>
            <person name="Sun H."/>
            <person name="Tunlid A."/>
            <person name="Henrissat B."/>
            <person name="Grigoriev I.V."/>
            <person name="Hibbett D.S."/>
            <person name="Martin F."/>
        </authorList>
    </citation>
    <scope>NUCLEOTIDE SEQUENCE [LARGE SCALE GENOMIC DNA]</scope>
    <source>
        <strain evidence="3">FD-334 SS-4</strain>
    </source>
</reference>
<dbReference type="EMBL" id="KN817534">
    <property type="protein sequence ID" value="KJA24843.1"/>
    <property type="molecule type" value="Genomic_DNA"/>
</dbReference>
<feature type="compositionally biased region" description="Low complexity" evidence="1">
    <location>
        <begin position="172"/>
        <end position="189"/>
    </location>
</feature>
<evidence type="ECO:0000256" key="1">
    <source>
        <dbReference type="SAM" id="MobiDB-lite"/>
    </source>
</evidence>
<sequence length="270" mass="28589">MNITRLHSPTPLDPSAAAERSIASYPQASPTTPKPTRTLPGPHQPTRSQLGRQVEMTHAQFMQLKKTIDQLNGKERRVQNPVGGRKAGRVGCSRAVHPIRHIQTRFKLGPKPPPTTNTLRALAGSRSCSRGAGRHLLTRRRPSERPSAANAPFSAAVVTRGGRPVREQRRGVPSVSSSPSVSALPPSVSDGGGTSKGRGAGASASASVVTTAAGASCSPAPTSLASTPHRPHLHEHPRRHTPQRRAVRRECERLTAGTGTPHATCWEGAS</sequence>
<gene>
    <name evidence="2" type="ORF">HYPSUDRAFT_200117</name>
</gene>
<evidence type="ECO:0000313" key="2">
    <source>
        <dbReference type="EMBL" id="KJA24843.1"/>
    </source>
</evidence>
<accession>A0A0D2MLT5</accession>
<keyword evidence="3" id="KW-1185">Reference proteome</keyword>
<dbReference type="AlphaFoldDB" id="A0A0D2MLT5"/>
<feature type="compositionally biased region" description="Basic residues" evidence="1">
    <location>
        <begin position="229"/>
        <end position="247"/>
    </location>
</feature>
<protein>
    <submittedName>
        <fullName evidence="2">Uncharacterized protein</fullName>
    </submittedName>
</protein>
<proteinExistence type="predicted"/>
<feature type="compositionally biased region" description="Gly residues" evidence="1">
    <location>
        <begin position="190"/>
        <end position="200"/>
    </location>
</feature>
<feature type="region of interest" description="Disordered" evidence="1">
    <location>
        <begin position="1"/>
        <end position="50"/>
    </location>
</feature>